<evidence type="ECO:0000256" key="1">
    <source>
        <dbReference type="ARBA" id="ARBA00004370"/>
    </source>
</evidence>
<dbReference type="FunFam" id="3.80.10.10:FF:000400">
    <property type="entry name" value="Nuclear pore complex protein NUP107"/>
    <property type="match status" value="1"/>
</dbReference>
<comment type="caution">
    <text evidence="7">The sequence shown here is derived from an EMBL/GenBank/DDBJ whole genome shotgun (WGS) entry which is preliminary data.</text>
</comment>
<keyword evidence="4" id="KW-0677">Repeat</keyword>
<sequence>MSPLLCKSIQLCLLLLLPAIRVYSRTDPGDLRALRDLVGGIDRRSIRNGSCLATWDLTFALDPCDRLFSERFTCGLRCDHLDPSTNLSRVTEVTLDAAGYSGSLLASSTSGPWSLPHLRTLDLSGNSLSGPIPSALFSDLPRMAVLSLSTNSLSGRIPDSIASLISLEELYLDGNSLSGPIPSAISNLTKMNRLELQSNQLTGSLPNLTSLESLYLLDASNNRLSSEVPAALPPSLVELSLRENHLTGTIRASLGDSSRFLQVLDLSHNNLTGAIPSTLFDHPSLEQVTLSNNNFTSVQSPASRALQGSKLIALDLSYNELGGFLPPFLALMPKLSALSLEQNRFTGMIPTQYALRVAGVFGPVDGVARFERLMLAGNYLFGPVPGVFMRLRPGSANVSVVDNCLYRCPEIFFFCQGRDQKSWAECWRFNPVIP</sequence>
<dbReference type="PANTHER" id="PTHR48009">
    <property type="entry name" value="LEUCINE-RICH REPEAT (LRR) FAMILY PROTEIN"/>
    <property type="match status" value="1"/>
</dbReference>
<keyword evidence="8" id="KW-1185">Reference proteome</keyword>
<dbReference type="Pfam" id="PF00560">
    <property type="entry name" value="LRR_1"/>
    <property type="match status" value="1"/>
</dbReference>
<evidence type="ECO:0000256" key="2">
    <source>
        <dbReference type="ARBA" id="ARBA00022614"/>
    </source>
</evidence>
<dbReference type="AlphaFoldDB" id="A0AAN7PRS2"/>
<evidence type="ECO:0000256" key="4">
    <source>
        <dbReference type="ARBA" id="ARBA00022737"/>
    </source>
</evidence>
<comment type="subcellular location">
    <subcellularLocation>
        <location evidence="1">Membrane</location>
    </subcellularLocation>
</comment>
<dbReference type="Proteomes" id="UP001345219">
    <property type="component" value="Chromosome 16"/>
</dbReference>
<protein>
    <submittedName>
        <fullName evidence="7">Uncharacterized protein</fullName>
    </submittedName>
</protein>
<reference evidence="7 8" key="1">
    <citation type="journal article" date="2023" name="Hortic Res">
        <title>Pangenome of water caltrop reveals structural variations and asymmetric subgenome divergence after allopolyploidization.</title>
        <authorList>
            <person name="Zhang X."/>
            <person name="Chen Y."/>
            <person name="Wang L."/>
            <person name="Yuan Y."/>
            <person name="Fang M."/>
            <person name="Shi L."/>
            <person name="Lu R."/>
            <person name="Comes H.P."/>
            <person name="Ma Y."/>
            <person name="Chen Y."/>
            <person name="Huang G."/>
            <person name="Zhou Y."/>
            <person name="Zheng Z."/>
            <person name="Qiu Y."/>
        </authorList>
    </citation>
    <scope>NUCLEOTIDE SEQUENCE [LARGE SCALE GENOMIC DNA]</scope>
    <source>
        <tissue evidence="7">Roots</tissue>
    </source>
</reference>
<dbReference type="EMBL" id="JAXIOK010000016">
    <property type="protein sequence ID" value="KAK4752791.1"/>
    <property type="molecule type" value="Genomic_DNA"/>
</dbReference>
<gene>
    <name evidence="7" type="ORF">SAY87_021589</name>
</gene>
<dbReference type="InterPro" id="IPR053213">
    <property type="entry name" value="RLP29"/>
</dbReference>
<dbReference type="InterPro" id="IPR001611">
    <property type="entry name" value="Leu-rich_rpt"/>
</dbReference>
<name>A0AAN7PRS2_9MYRT</name>
<keyword evidence="5" id="KW-0472">Membrane</keyword>
<dbReference type="Gene3D" id="3.80.10.10">
    <property type="entry name" value="Ribonuclease Inhibitor"/>
    <property type="match status" value="1"/>
</dbReference>
<evidence type="ECO:0000256" key="3">
    <source>
        <dbReference type="ARBA" id="ARBA00022729"/>
    </source>
</evidence>
<dbReference type="InterPro" id="IPR032675">
    <property type="entry name" value="LRR_dom_sf"/>
</dbReference>
<evidence type="ECO:0000256" key="6">
    <source>
        <dbReference type="SAM" id="SignalP"/>
    </source>
</evidence>
<dbReference type="PANTHER" id="PTHR48009:SF7">
    <property type="entry name" value="LEUCINE-RICH REPEAT (LRR) FAMILY PROTEIN"/>
    <property type="match status" value="1"/>
</dbReference>
<feature type="signal peptide" evidence="6">
    <location>
        <begin position="1"/>
        <end position="24"/>
    </location>
</feature>
<proteinExistence type="predicted"/>
<dbReference type="SUPFAM" id="SSF52058">
    <property type="entry name" value="L domain-like"/>
    <property type="match status" value="1"/>
</dbReference>
<keyword evidence="2" id="KW-0433">Leucine-rich repeat</keyword>
<dbReference type="SMART" id="SM00369">
    <property type="entry name" value="LRR_TYP"/>
    <property type="match status" value="5"/>
</dbReference>
<dbReference type="GO" id="GO:0016020">
    <property type="term" value="C:membrane"/>
    <property type="evidence" value="ECO:0007669"/>
    <property type="project" value="UniProtKB-SubCell"/>
</dbReference>
<evidence type="ECO:0000313" key="8">
    <source>
        <dbReference type="Proteomes" id="UP001345219"/>
    </source>
</evidence>
<organism evidence="7 8">
    <name type="scientific">Trapa incisa</name>
    <dbReference type="NCBI Taxonomy" id="236973"/>
    <lineage>
        <taxon>Eukaryota</taxon>
        <taxon>Viridiplantae</taxon>
        <taxon>Streptophyta</taxon>
        <taxon>Embryophyta</taxon>
        <taxon>Tracheophyta</taxon>
        <taxon>Spermatophyta</taxon>
        <taxon>Magnoliopsida</taxon>
        <taxon>eudicotyledons</taxon>
        <taxon>Gunneridae</taxon>
        <taxon>Pentapetalae</taxon>
        <taxon>rosids</taxon>
        <taxon>malvids</taxon>
        <taxon>Myrtales</taxon>
        <taxon>Lythraceae</taxon>
        <taxon>Trapa</taxon>
    </lineage>
</organism>
<evidence type="ECO:0000256" key="5">
    <source>
        <dbReference type="ARBA" id="ARBA00023136"/>
    </source>
</evidence>
<evidence type="ECO:0000313" key="7">
    <source>
        <dbReference type="EMBL" id="KAK4752791.1"/>
    </source>
</evidence>
<keyword evidence="3 6" id="KW-0732">Signal</keyword>
<dbReference type="Pfam" id="PF13855">
    <property type="entry name" value="LRR_8"/>
    <property type="match status" value="2"/>
</dbReference>
<accession>A0AAN7PRS2</accession>
<feature type="chain" id="PRO_5042996233" evidence="6">
    <location>
        <begin position="25"/>
        <end position="434"/>
    </location>
</feature>
<dbReference type="InterPro" id="IPR003591">
    <property type="entry name" value="Leu-rich_rpt_typical-subtyp"/>
</dbReference>